<evidence type="ECO:0000256" key="1">
    <source>
        <dbReference type="SAM" id="Phobius"/>
    </source>
</evidence>
<feature type="transmembrane region" description="Helical" evidence="1">
    <location>
        <begin position="28"/>
        <end position="55"/>
    </location>
</feature>
<keyword evidence="3" id="KW-1185">Reference proteome</keyword>
<dbReference type="PANTHER" id="PTHR37947:SF1">
    <property type="entry name" value="BLL2462 PROTEIN"/>
    <property type="match status" value="1"/>
</dbReference>
<evidence type="ECO:0008006" key="4">
    <source>
        <dbReference type="Google" id="ProtNLM"/>
    </source>
</evidence>
<dbReference type="KEGG" id="gog:C1280_17290"/>
<evidence type="ECO:0000313" key="3">
    <source>
        <dbReference type="Proteomes" id="UP000245802"/>
    </source>
</evidence>
<keyword evidence="1" id="KW-0812">Transmembrane</keyword>
<feature type="transmembrane region" description="Helical" evidence="1">
    <location>
        <begin position="76"/>
        <end position="100"/>
    </location>
</feature>
<dbReference type="OrthoDB" id="224647at2"/>
<accession>A0A2Z3H128</accession>
<dbReference type="InterPro" id="IPR036465">
    <property type="entry name" value="vWFA_dom_sf"/>
</dbReference>
<dbReference type="PANTHER" id="PTHR37947">
    <property type="entry name" value="BLL2462 PROTEIN"/>
    <property type="match status" value="1"/>
</dbReference>
<dbReference type="InterPro" id="IPR029062">
    <property type="entry name" value="Class_I_gatase-like"/>
</dbReference>
<feature type="transmembrane region" description="Helical" evidence="1">
    <location>
        <begin position="200"/>
        <end position="221"/>
    </location>
</feature>
<protein>
    <recommendedName>
        <fullName evidence="4">VWFA domain-containing protein</fullName>
    </recommendedName>
</protein>
<dbReference type="SUPFAM" id="SSF52317">
    <property type="entry name" value="Class I glutamine amidotransferase-like"/>
    <property type="match status" value="1"/>
</dbReference>
<proteinExistence type="predicted"/>
<feature type="transmembrane region" description="Helical" evidence="1">
    <location>
        <begin position="1234"/>
        <end position="1251"/>
    </location>
</feature>
<organism evidence="2 3">
    <name type="scientific">Gemmata obscuriglobus</name>
    <dbReference type="NCBI Taxonomy" id="114"/>
    <lineage>
        <taxon>Bacteria</taxon>
        <taxon>Pseudomonadati</taxon>
        <taxon>Planctomycetota</taxon>
        <taxon>Planctomycetia</taxon>
        <taxon>Gemmatales</taxon>
        <taxon>Gemmataceae</taxon>
        <taxon>Gemmata</taxon>
    </lineage>
</organism>
<dbReference type="Gene3D" id="3.40.50.410">
    <property type="entry name" value="von Willebrand factor, type A domain"/>
    <property type="match status" value="1"/>
</dbReference>
<feature type="transmembrane region" description="Helical" evidence="1">
    <location>
        <begin position="1288"/>
        <end position="1305"/>
    </location>
</feature>
<reference evidence="2 3" key="1">
    <citation type="submission" date="2018-01" db="EMBL/GenBank/DDBJ databases">
        <title>G. obscuriglobus.</title>
        <authorList>
            <person name="Franke J."/>
            <person name="Blomberg W."/>
            <person name="Selmecki A."/>
        </authorList>
    </citation>
    <scope>NUCLEOTIDE SEQUENCE [LARGE SCALE GENOMIC DNA]</scope>
    <source>
        <strain evidence="2 3">DSM 5831</strain>
    </source>
</reference>
<sequence length="1312" mass="143857">MNETATTRKTEYVFRRLVDSFDQFGQDLLSALALNAFSLALIGALALVVLARVGYRLASSGRPLKTGVSDASAFGVVWGVVGSLAVFAVLVESMVLLAAARGGSTEVPLWRLLVAVAAVPLGALTALAALFAVFKILFPRRTAASPPRDLPAVALALLTGLLVGTLVVWWVVSYFGVDAQQVKGEADSLATTGDLNKVKWLVLVAFVFGAGALFTLFTYILDMRTAPWFVAVPLALVRTAVYGALCVLFLLPAEQTWEETNKQSRVVILLDITPSVTAVSDEAGATAKKRIDVLIEFLTDEKVAFLKNLLDKNPVAVYAFGTRLDEAPALIPRGAPVWSKGEWDSFRRYDFKPFVLKGLSDAGQAQLRQSSKWGDGPGTADWAQEWFARRGDGELKAFSGLESDADVEALRKNLDKLDKRIDVARTITLGTNVPDAVTAAVTREASNMVQGIVVLSDGRSNLGSESSYAELRDRAGKEKIPVFTVVVGEDRERVAISVTDIQAPDAAPIDEAWKFIVEADGQNLANKEVEVLLDLYAPGNTPVPGRDVKDLTPNETFRQKLVFAPGDPPHGQVEFVIDPAKLPEKLTEPSKDAAIPKPVLKEGKWAARARIARDPQEAFPDPEHFSTVREVSVLRQKLKILLVAGAPSREFTFLRTLLAREVQEQRATLTTFVQNEAGTTGKLTAEQDEVVIRRFPTHFDLRSNKGVDPADRPYNMNEYDVMIAFDPDWSELSAQQAEDLSRWVREGGGGLIFVAGPINTFQLARVEENSKHDPLLKILPVQPADIIAQRIKPIPKSPRRLYLNPKAIIGSDLLRLDDRVQDDPIAGWERFFTDRDRYVKDPDDRVELYPTRGFFSCYPLKPDVGIGGVKAGSAVLAEFADVGDNNEVVKLPYVVTNNPSAAYRTCYIGSGEFHKMRSYEPGEGTGREFFERVWIKMIKYMGGKRNVKAPRGRLLVGKEAVAGAPLRVQARVLNESAKPYEVTAPPPKFLVVQEPKQGDKRTFGPFDMAAKPNPGGGFDGYYAGQVLLDPKQFAADDSTYRVEIEIPDSAGDKLTGEFKIRAADPEMDNKRPDFGAMVRMASEFDKDFQARLTDKVKSELGTKLPKEGNVPRLAFKATDHELLKLIPECMKTETRNTEVRGPVNDLWDKPLRFSVGGLEVRLLDFDLTAERLAVGLNIALVAALVLMVARGVWASVYERIGRTPWLVVMIAVTALEVVALVGLGVMVGVGELDWWYFMVAVGVFLTQVLAFRADWGSGLLILGAALLAAVAVKVVAHRTQFSGDNVQISFALLAVVSLLSLEWLTRKVSRLA</sequence>
<feature type="transmembrane region" description="Helical" evidence="1">
    <location>
        <begin position="1172"/>
        <end position="1193"/>
    </location>
</feature>
<feature type="transmembrane region" description="Helical" evidence="1">
    <location>
        <begin position="112"/>
        <end position="138"/>
    </location>
</feature>
<dbReference type="SUPFAM" id="SSF53300">
    <property type="entry name" value="vWA-like"/>
    <property type="match status" value="1"/>
</dbReference>
<dbReference type="Gene3D" id="3.40.50.880">
    <property type="match status" value="1"/>
</dbReference>
<feature type="transmembrane region" description="Helical" evidence="1">
    <location>
        <begin position="1258"/>
        <end position="1276"/>
    </location>
</feature>
<keyword evidence="1" id="KW-1133">Transmembrane helix</keyword>
<feature type="transmembrane region" description="Helical" evidence="1">
    <location>
        <begin position="228"/>
        <end position="251"/>
    </location>
</feature>
<keyword evidence="1" id="KW-0472">Membrane</keyword>
<feature type="transmembrane region" description="Helical" evidence="1">
    <location>
        <begin position="1205"/>
        <end position="1228"/>
    </location>
</feature>
<dbReference type="RefSeq" id="WP_109571068.1">
    <property type="nucleotide sequence ID" value="NZ_CP025958.1"/>
</dbReference>
<feature type="transmembrane region" description="Helical" evidence="1">
    <location>
        <begin position="150"/>
        <end position="172"/>
    </location>
</feature>
<evidence type="ECO:0000313" key="2">
    <source>
        <dbReference type="EMBL" id="AWM38561.1"/>
    </source>
</evidence>
<gene>
    <name evidence="2" type="ORF">C1280_17290</name>
</gene>
<name>A0A2Z3H128_9BACT</name>
<dbReference type="Proteomes" id="UP000245802">
    <property type="component" value="Chromosome"/>
</dbReference>
<dbReference type="EMBL" id="CP025958">
    <property type="protein sequence ID" value="AWM38561.1"/>
    <property type="molecule type" value="Genomic_DNA"/>
</dbReference>